<dbReference type="AlphaFoldDB" id="A0A3N4K0B1"/>
<gene>
    <name evidence="1" type="ORF">L873DRAFT_422107</name>
</gene>
<keyword evidence="2" id="KW-1185">Reference proteome</keyword>
<proteinExistence type="predicted"/>
<dbReference type="Proteomes" id="UP000276215">
    <property type="component" value="Unassembled WGS sequence"/>
</dbReference>
<name>A0A3N4K0B1_9PEZI</name>
<reference evidence="1 2" key="1">
    <citation type="journal article" date="2018" name="Nat. Ecol. Evol.">
        <title>Pezizomycetes genomes reveal the molecular basis of ectomycorrhizal truffle lifestyle.</title>
        <authorList>
            <person name="Murat C."/>
            <person name="Payen T."/>
            <person name="Noel B."/>
            <person name="Kuo A."/>
            <person name="Morin E."/>
            <person name="Chen J."/>
            <person name="Kohler A."/>
            <person name="Krizsan K."/>
            <person name="Balestrini R."/>
            <person name="Da Silva C."/>
            <person name="Montanini B."/>
            <person name="Hainaut M."/>
            <person name="Levati E."/>
            <person name="Barry K.W."/>
            <person name="Belfiori B."/>
            <person name="Cichocki N."/>
            <person name="Clum A."/>
            <person name="Dockter R.B."/>
            <person name="Fauchery L."/>
            <person name="Guy J."/>
            <person name="Iotti M."/>
            <person name="Le Tacon F."/>
            <person name="Lindquist E.A."/>
            <person name="Lipzen A."/>
            <person name="Malagnac F."/>
            <person name="Mello A."/>
            <person name="Molinier V."/>
            <person name="Miyauchi S."/>
            <person name="Poulain J."/>
            <person name="Riccioni C."/>
            <person name="Rubini A."/>
            <person name="Sitrit Y."/>
            <person name="Splivallo R."/>
            <person name="Traeger S."/>
            <person name="Wang M."/>
            <person name="Zifcakova L."/>
            <person name="Wipf D."/>
            <person name="Zambonelli A."/>
            <person name="Paolocci F."/>
            <person name="Nowrousian M."/>
            <person name="Ottonello S."/>
            <person name="Baldrian P."/>
            <person name="Spatafora J.W."/>
            <person name="Henrissat B."/>
            <person name="Nagy L.G."/>
            <person name="Aury J.M."/>
            <person name="Wincker P."/>
            <person name="Grigoriev I.V."/>
            <person name="Bonfante P."/>
            <person name="Martin F.M."/>
        </authorList>
    </citation>
    <scope>NUCLEOTIDE SEQUENCE [LARGE SCALE GENOMIC DNA]</scope>
    <source>
        <strain evidence="1 2">120613-1</strain>
    </source>
</reference>
<evidence type="ECO:0000313" key="1">
    <source>
        <dbReference type="EMBL" id="RPB02632.1"/>
    </source>
</evidence>
<organism evidence="1 2">
    <name type="scientific">Choiromyces venosus 120613-1</name>
    <dbReference type="NCBI Taxonomy" id="1336337"/>
    <lineage>
        <taxon>Eukaryota</taxon>
        <taxon>Fungi</taxon>
        <taxon>Dikarya</taxon>
        <taxon>Ascomycota</taxon>
        <taxon>Pezizomycotina</taxon>
        <taxon>Pezizomycetes</taxon>
        <taxon>Pezizales</taxon>
        <taxon>Tuberaceae</taxon>
        <taxon>Choiromyces</taxon>
    </lineage>
</organism>
<sequence length="241" mass="25245">MAQNPPPPGRLYYGGVPAGYMITTNVNLPYPLPPQLPVLLQPTPSNLYPVSVQMATQPATSKPILGAHTVYSAPAPPARPANTPAGYNFVFHPQPQPAQAVTPRAAPGTATQYVPGAYPDAEAVALAQAQAASLAAHAAEVAKNHAAGVAIAKAEAANVQYYFGNSTCVRLGLPRSMPMGSSLLSRSCVQSPLRIMEVAILSAEGSTILDARNSMQSVCLKKGSVCHFSCFHFIELPIAIF</sequence>
<evidence type="ECO:0000313" key="2">
    <source>
        <dbReference type="Proteomes" id="UP000276215"/>
    </source>
</evidence>
<accession>A0A3N4K0B1</accession>
<dbReference type="EMBL" id="ML120367">
    <property type="protein sequence ID" value="RPB02632.1"/>
    <property type="molecule type" value="Genomic_DNA"/>
</dbReference>
<protein>
    <submittedName>
        <fullName evidence="1">Uncharacterized protein</fullName>
    </submittedName>
</protein>